<sequence length="2679" mass="290717">MEGLRSAEERTPKTRGEQKRSSRHAPPVSGSLDAGRGGLDSGVRVDEQEKKSISLLTSRRSGCHHSREELVAAPIPPSPSSVSTPTWSVPCQRKSSSARTLSLHFAPLPSPISLFSRRWSSFTRKHRAELHNPSVHQSASSSQRGDEPSSFGETDAWSSSSLPVTTEGETSERRENAREHDIREQLCRAARGLSLFSRQIDFADFTRATSFEVLVQYLAQALLTFRLHPSTTEHREGFFKSAICRCYHDSSRDEGINDGRARSLPIGLCCCRGPFIQPEPHASDVLPIRCRPQPPLILSQIVPAPFPLQLRNEDRTEATGLLGGLFGSTAARHAAVQQPAGAAQPVALRCTYTLDAGVCVGPAPAEAARTRRGSSDWFGLTAFAAGNCHETKVFQSHPNPSSSSLERHLLDTESGAHTTGSHVPELDEGYCRKRWEAKRKAQAAEVRRECTSSFPSRCTSIRRLFGVGEYLTIEAVRVYAESTHADSNAGDGGLTSGVHTSPCGSWEPVPLTRTSAGMLQNALSLAVVELQHQECRQFHEFRQKRLLRRLSGDGTLEPSDEGGDDGRKQVESASSRNRARHAGWSDTVEKQQQLSWELPVFAVVDADQDLFVGSYTSWASKSTQEALPLGGQVPASSPACRTFSEIWIERSGRGSQGEQYQRICGQCDEEGRAVSPYERKEHNHWAMIPEQGIPRRQRSHGAPWMLPTVSGQCEFFAFNVVRRENQDVGLTGFFNYFACTVGVGTPPALLSPSGRQRQASLLRALQERTRVSLRFTYFVAELPSPPARPASLPRPTFFAKSAAELRRQNRGKNRVVEEEEPSSIGGAGVEELWESANVMERTTRGDTTLLKQETDFSDESRDQEQDGDEWKTASEGESSDKADGGGDMRADAPSLSVFLHTSQSGGASGVLIRKDLLLLLSVATPDPYDSLHFCRSLPFRPLLTYRSSGSNASGRSCFTGDFSEWLGPQELPEATLFACTLRLTAHRALLQRIHRLHRLLLQGELCITCASPSSPSSRDETRQPPKANLAGDRSEVSLAFSRRPASAGGLANLRGLEAEKAKVERSDDSDRTKRSDQFQFKARLEALAAIAPLLCRLPPPPETGELFFSSPAPEFSPAAKAGLRQSLLRVLETQRHPGALPFPLTARLFGLSRLFGQALEASGRFAFDAEDRNSEAPRRWRERPLLDNTFSPAAASCLRSQASQLKTHSFSQFVGAPTNAEGRPEGNSPFVDSSSGASTRARDFLPPTPVRPGEGPSGRASLHGQETHSPLQASFLETEETGWYTQKATRRLARERHVSASFSGALDCQTLDCMPLEAVTKDEESASGTLEAPPHASGCGSVLPASSGHSSPQSRSGVAFSSEGVQLLGDLGRGEERTKTTREPVEIWEPRLSGVGGDTSQTSSSEENVRPSLSAWEIPFPFEPAESTTGGDTSFWAGGEIAFGAFETGGFRRERSFSANEELFMQRAVQQLLRPSEPEEHKSHLLRQSRKLAIVEALKNLRASDAAHSDAAQGPGFVEREQPRSRGDARNVFSPRVSSESDTFLAFSLLVRGAPANCLLSELALAVAGLPTLLHVQRFWSLFVVAVRKAWESRSLLPRLASAAHPSPVRLGAQRTLKAGEAAAGKDAALARDSPGSPVEGPRARGLVEKSCRRNPDLGEDIVKQREGLFSRRSSDSLKDKLQRWRCSPSSLARTVVAGRHSKDRRSGNSPTASSPFLASSPADRSATDALLSTAFFVDASSLSSPSFSSRFASPGRAAKAAAAVAVAAGASCAPDGPVGLPDFRGCLLLQHLQQLNCAIQQLRVVAWEDERTARSASLGEGSERLNNNGVTGASQEKDEGSLRRPENPSAAYMGDTKSTGPFESHRFLNWTSRNGRWGRANNRKTRGSGGVPVLLPGMPPVTELTLALHRARLDAQLVTSAEQKREKTGCSDTGSFDYLRACRGAFERARTAEFKGLQKSELAQASHLGSPSVSPMAPAFSEWCLRALGPFLLSSCDLPALLDRQELLLRMRTAALTAARQTAARLSSFSAFPWEKEDEDFPAKDRESEWSVPPSGRAEEGNGNTHKAGKLCMKSNAAVAVARAAAVAAEATANHGVKMKENKEGVRKEAKTVRARGAERVWSEADCGKHSLPPNRFFDAVVEGEMALHYLESVSAVDLLQQLLCCLMTGAVETWTTACACSLLDAAVVDSRLSGEKHPSPATPRQELACLCGCRHFLSPLSPHVSPHRSAYLSSTSPTAASSCFPCELPALRCAVSDLQRQAVLQVALAPTSLPSDSSFSGASRKAEAALGPEDEVSPCAFLPSLSLFDAFLRCEVTAARAASLLQKFDRYADNLPHVSLSRGVPRGLPSLLGEAALRLTERVLNRHLESEATGELEPSLFECVPSPCFSNLTPAPIELEEFAQDVEVPVDDKDEERAVLAYVKDTEKAATRGWGECESNSAECVLAEGDEDACKPFAVEYIFQIASSPTTHSLSSRNKRVFQPSSPSAAYQLISSNPNGATASSSSSEAACCGTHAGEEKTLSPDSVAAVSRVPRAVCCQGEDVSSFFDKRGRPFGLKEKQDALQTSKNEETNPSTEKNRRLSGSHRLASLRASLDTRRRGMSLSLMKADGRKERKEKDLAEGRDDAAEICEWGEEQAEEENLREEESPAFLPARLYAIERNAQCLFAGMVTTRLG</sequence>
<dbReference type="Proteomes" id="UP000028828">
    <property type="component" value="Unassembled WGS sequence"/>
</dbReference>
<feature type="region of interest" description="Disordered" evidence="1">
    <location>
        <begin position="1696"/>
        <end position="1721"/>
    </location>
</feature>
<accession>A0A086K569</accession>
<feature type="region of interest" description="Disordered" evidence="1">
    <location>
        <begin position="2039"/>
        <end position="2066"/>
    </location>
</feature>
<comment type="caution">
    <text evidence="2">The sequence shown here is derived from an EMBL/GenBank/DDBJ whole genome shotgun (WGS) entry which is preliminary data.</text>
</comment>
<evidence type="ECO:0000313" key="2">
    <source>
        <dbReference type="EMBL" id="KFG39537.1"/>
    </source>
</evidence>
<dbReference type="PANTHER" id="PTHR21422">
    <property type="entry name" value="RAB3 GTPASE-ACTIVATING PROTEIN CATALYTIC SUBUNIT"/>
    <property type="match status" value="1"/>
</dbReference>
<feature type="compositionally biased region" description="Basic and acidic residues" evidence="1">
    <location>
        <begin position="2612"/>
        <end position="2624"/>
    </location>
</feature>
<evidence type="ECO:0000313" key="3">
    <source>
        <dbReference type="Proteomes" id="UP000028828"/>
    </source>
</evidence>
<dbReference type="PANTHER" id="PTHR21422:SF9">
    <property type="entry name" value="RAB3 GTPASE-ACTIVATING PROTEIN CATALYTIC SUBUNIT"/>
    <property type="match status" value="1"/>
</dbReference>
<feature type="compositionally biased region" description="Basic and acidic residues" evidence="1">
    <location>
        <begin position="1642"/>
        <end position="1651"/>
    </location>
</feature>
<feature type="compositionally biased region" description="Basic and acidic residues" evidence="1">
    <location>
        <begin position="2553"/>
        <end position="2565"/>
    </location>
</feature>
<feature type="region of interest" description="Disordered" evidence="1">
    <location>
        <begin position="1322"/>
        <end position="1359"/>
    </location>
</feature>
<feature type="region of interest" description="Disordered" evidence="1">
    <location>
        <begin position="2553"/>
        <end position="2589"/>
    </location>
</feature>
<gene>
    <name evidence="2" type="ORF">TGP89_261660</name>
</gene>
<feature type="compositionally biased region" description="Basic and acidic residues" evidence="1">
    <location>
        <begin position="1"/>
        <end position="20"/>
    </location>
</feature>
<feature type="region of interest" description="Disordered" evidence="1">
    <location>
        <begin position="1391"/>
        <end position="1411"/>
    </location>
</feature>
<evidence type="ECO:0000256" key="1">
    <source>
        <dbReference type="SAM" id="MobiDB-lite"/>
    </source>
</evidence>
<protein>
    <submittedName>
        <fullName evidence="2">Uncharacterized protein</fullName>
    </submittedName>
</protein>
<feature type="compositionally biased region" description="Low complexity" evidence="1">
    <location>
        <begin position="1346"/>
        <end position="1356"/>
    </location>
</feature>
<feature type="compositionally biased region" description="Basic and acidic residues" evidence="1">
    <location>
        <begin position="1518"/>
        <end position="1529"/>
    </location>
</feature>
<feature type="region of interest" description="Disordered" evidence="1">
    <location>
        <begin position="1505"/>
        <end position="1534"/>
    </location>
</feature>
<feature type="compositionally biased region" description="Polar residues" evidence="1">
    <location>
        <begin position="1825"/>
        <end position="1835"/>
    </location>
</feature>
<feature type="compositionally biased region" description="Polar residues" evidence="1">
    <location>
        <begin position="1708"/>
        <end position="1718"/>
    </location>
</feature>
<name>A0A086K569_TOXGO</name>
<feature type="compositionally biased region" description="Low complexity" evidence="1">
    <location>
        <begin position="80"/>
        <end position="89"/>
    </location>
</feature>
<feature type="compositionally biased region" description="Polar residues" evidence="1">
    <location>
        <begin position="2566"/>
        <end position="2579"/>
    </location>
</feature>
<feature type="compositionally biased region" description="Basic and acidic residues" evidence="1">
    <location>
        <begin position="170"/>
        <end position="180"/>
    </location>
</feature>
<feature type="compositionally biased region" description="Basic and acidic residues" evidence="1">
    <location>
        <begin position="1836"/>
        <end position="1847"/>
    </location>
</feature>
<feature type="region of interest" description="Disordered" evidence="1">
    <location>
        <begin position="1"/>
        <end position="89"/>
    </location>
</feature>
<dbReference type="OrthoDB" id="331752at2759"/>
<feature type="region of interest" description="Disordered" evidence="1">
    <location>
        <begin position="1011"/>
        <end position="1034"/>
    </location>
</feature>
<reference evidence="2 3" key="1">
    <citation type="submission" date="2014-03" db="EMBL/GenBank/DDBJ databases">
        <authorList>
            <person name="Sibley D."/>
            <person name="Venepally P."/>
            <person name="Karamycheva S."/>
            <person name="Hadjithomas M."/>
            <person name="Khan A."/>
            <person name="Brunk B."/>
            <person name="Roos D."/>
            <person name="Caler E."/>
            <person name="Lorenzi H."/>
        </authorList>
    </citation>
    <scope>NUCLEOTIDE SEQUENCE [LARGE SCALE GENOMIC DNA]</scope>
    <source>
        <strain evidence="3">p89</strain>
    </source>
</reference>
<dbReference type="VEuPathDB" id="ToxoDB:TGP89_261660"/>
<feature type="region of interest" description="Disordered" evidence="1">
    <location>
        <begin position="1215"/>
        <end position="1278"/>
    </location>
</feature>
<feature type="compositionally biased region" description="Polar residues" evidence="1">
    <location>
        <begin position="134"/>
        <end position="143"/>
    </location>
</feature>
<feature type="region of interest" description="Disordered" evidence="1">
    <location>
        <begin position="808"/>
        <end position="889"/>
    </location>
</feature>
<dbReference type="InterPro" id="IPR045700">
    <property type="entry name" value="Rab3GAP1"/>
</dbReference>
<feature type="compositionally biased region" description="Polar residues" evidence="1">
    <location>
        <begin position="156"/>
        <end position="168"/>
    </location>
</feature>
<feature type="compositionally biased region" description="Basic and acidic residues" evidence="1">
    <location>
        <begin position="43"/>
        <end position="52"/>
    </location>
</feature>
<feature type="region of interest" description="Disordered" evidence="1">
    <location>
        <begin position="1622"/>
        <end position="1651"/>
    </location>
</feature>
<feature type="region of interest" description="Disordered" evidence="1">
    <location>
        <begin position="130"/>
        <end position="180"/>
    </location>
</feature>
<dbReference type="EMBL" id="AEYI02001265">
    <property type="protein sequence ID" value="KFG39537.1"/>
    <property type="molecule type" value="Genomic_DNA"/>
</dbReference>
<feature type="region of interest" description="Disordered" evidence="1">
    <location>
        <begin position="1816"/>
        <end position="1895"/>
    </location>
</feature>
<feature type="region of interest" description="Disordered" evidence="1">
    <location>
        <begin position="552"/>
        <end position="586"/>
    </location>
</feature>
<organism evidence="2 3">
    <name type="scientific">Toxoplasma gondii p89</name>
    <dbReference type="NCBI Taxonomy" id="943119"/>
    <lineage>
        <taxon>Eukaryota</taxon>
        <taxon>Sar</taxon>
        <taxon>Alveolata</taxon>
        <taxon>Apicomplexa</taxon>
        <taxon>Conoidasida</taxon>
        <taxon>Coccidia</taxon>
        <taxon>Eucoccidiorida</taxon>
        <taxon>Eimeriorina</taxon>
        <taxon>Sarcocystidae</taxon>
        <taxon>Toxoplasma</taxon>
    </lineage>
</organism>
<dbReference type="GO" id="GO:0005096">
    <property type="term" value="F:GTPase activator activity"/>
    <property type="evidence" value="ECO:0007669"/>
    <property type="project" value="InterPro"/>
</dbReference>
<feature type="region of interest" description="Disordered" evidence="1">
    <location>
        <begin position="2603"/>
        <end position="2624"/>
    </location>
</feature>
<feature type="compositionally biased region" description="Basic and acidic residues" evidence="1">
    <location>
        <begin position="852"/>
        <end position="889"/>
    </location>
</feature>
<proteinExistence type="predicted"/>